<dbReference type="InterPro" id="IPR000086">
    <property type="entry name" value="NUDIX_hydrolase_dom"/>
</dbReference>
<reference evidence="2 3" key="1">
    <citation type="submission" date="2019-10" db="EMBL/GenBank/DDBJ databases">
        <title>Whole-genome sequence of the purple nonsulfur photosynthetic bacterium Rhodocyclus tenuis.</title>
        <authorList>
            <person name="Kyndt J.A."/>
            <person name="Meyer T.E."/>
        </authorList>
    </citation>
    <scope>NUCLEOTIDE SEQUENCE [LARGE SCALE GENOMIC DNA]</scope>
    <source>
        <strain evidence="2 3">DSM 110</strain>
    </source>
</reference>
<dbReference type="Pfam" id="PF00293">
    <property type="entry name" value="NUDIX"/>
    <property type="match status" value="1"/>
</dbReference>
<dbReference type="InterPro" id="IPR015797">
    <property type="entry name" value="NUDIX_hydrolase-like_dom_sf"/>
</dbReference>
<gene>
    <name evidence="2" type="ORF">GHK24_07595</name>
</gene>
<feature type="domain" description="Nudix hydrolase" evidence="1">
    <location>
        <begin position="36"/>
        <end position="159"/>
    </location>
</feature>
<dbReference type="PROSITE" id="PS51462">
    <property type="entry name" value="NUDIX"/>
    <property type="match status" value="1"/>
</dbReference>
<dbReference type="Proteomes" id="UP000480275">
    <property type="component" value="Unassembled WGS sequence"/>
</dbReference>
<protein>
    <submittedName>
        <fullName evidence="2">NUDIX domain-containing protein</fullName>
    </submittedName>
</protein>
<name>A0A6L5JW85_RHOTE</name>
<accession>A0A6L5JW85</accession>
<evidence type="ECO:0000313" key="2">
    <source>
        <dbReference type="EMBL" id="MQY51633.1"/>
    </source>
</evidence>
<proteinExistence type="predicted"/>
<dbReference type="Pfam" id="PF14803">
    <property type="entry name" value="Zn_ribbon_Nudix"/>
    <property type="match status" value="1"/>
</dbReference>
<dbReference type="CDD" id="cd04511">
    <property type="entry name" value="NUDIX_Hydrolase"/>
    <property type="match status" value="1"/>
</dbReference>
<organism evidence="2 3">
    <name type="scientific">Rhodocyclus tenuis</name>
    <name type="common">Rhodospirillum tenue</name>
    <dbReference type="NCBI Taxonomy" id="1066"/>
    <lineage>
        <taxon>Bacteria</taxon>
        <taxon>Pseudomonadati</taxon>
        <taxon>Pseudomonadota</taxon>
        <taxon>Betaproteobacteria</taxon>
        <taxon>Rhodocyclales</taxon>
        <taxon>Rhodocyclaceae</taxon>
        <taxon>Rhodocyclus</taxon>
    </lineage>
</organism>
<dbReference type="InterPro" id="IPR029401">
    <property type="entry name" value="Nudix_N"/>
</dbReference>
<dbReference type="EMBL" id="WIXJ01000004">
    <property type="protein sequence ID" value="MQY51633.1"/>
    <property type="molecule type" value="Genomic_DNA"/>
</dbReference>
<dbReference type="Gene3D" id="3.90.79.10">
    <property type="entry name" value="Nucleoside Triphosphate Pyrophosphohydrolase"/>
    <property type="match status" value="1"/>
</dbReference>
<dbReference type="AlphaFoldDB" id="A0A6L5JW85"/>
<dbReference type="OrthoDB" id="5417595at2"/>
<dbReference type="PANTHER" id="PTHR43222:SF2">
    <property type="entry name" value="NUDIX HYDROLASE 23, CHLOROPLASTIC"/>
    <property type="match status" value="1"/>
</dbReference>
<sequence>MKFCSQCGGLLTIQVPAGDSRPRHVCAHCGEIHYRNPKLVVGCVATWEERILLCRRAIEPRHGFWTLPAGFMENGESTAEAATRETLEEACARIEIEALSSLISVPHYDQVHLFYRARLLDPHIGAGPESLESVLIREEDIPWSEIAFQSVSFALRAFLADRAAGSFRLHEHSLPPPATT</sequence>
<dbReference type="SUPFAM" id="SSF55811">
    <property type="entry name" value="Nudix"/>
    <property type="match status" value="1"/>
</dbReference>
<evidence type="ECO:0000259" key="1">
    <source>
        <dbReference type="PROSITE" id="PS51462"/>
    </source>
</evidence>
<dbReference type="Gene3D" id="2.20.70.10">
    <property type="match status" value="1"/>
</dbReference>
<evidence type="ECO:0000313" key="3">
    <source>
        <dbReference type="Proteomes" id="UP000480275"/>
    </source>
</evidence>
<comment type="caution">
    <text evidence="2">The sequence shown here is derived from an EMBL/GenBank/DDBJ whole genome shotgun (WGS) entry which is preliminary data.</text>
</comment>
<dbReference type="GO" id="GO:0003824">
    <property type="term" value="F:catalytic activity"/>
    <property type="evidence" value="ECO:0007669"/>
    <property type="project" value="UniProtKB-ARBA"/>
</dbReference>
<dbReference type="PANTHER" id="PTHR43222">
    <property type="entry name" value="NUDIX HYDROLASE 23"/>
    <property type="match status" value="1"/>
</dbReference>